<organism evidence="7 8">
    <name type="scientific">Candidatus Lloydbacteria bacterium RIFCSPHIGHO2_02_FULL_54_17</name>
    <dbReference type="NCBI Taxonomy" id="1798664"/>
    <lineage>
        <taxon>Bacteria</taxon>
        <taxon>Candidatus Lloydiibacteriota</taxon>
    </lineage>
</organism>
<dbReference type="InterPro" id="IPR041462">
    <property type="entry name" value="Bact_A2M_MG6"/>
</dbReference>
<comment type="similarity">
    <text evidence="1">Belongs to the protease inhibitor I39 (alpha-2-macroglobulin) family. Bacterial alpha-2-macroglobulin subfamily.</text>
</comment>
<evidence type="ECO:0008006" key="9">
    <source>
        <dbReference type="Google" id="ProtNLM"/>
    </source>
</evidence>
<dbReference type="Gene3D" id="2.60.40.3710">
    <property type="match status" value="1"/>
</dbReference>
<dbReference type="SUPFAM" id="SSF48239">
    <property type="entry name" value="Terpenoid cyclases/Protein prenyltransferases"/>
    <property type="match status" value="1"/>
</dbReference>
<keyword evidence="2" id="KW-0732">Signal</keyword>
<dbReference type="Proteomes" id="UP000178636">
    <property type="component" value="Unassembled WGS sequence"/>
</dbReference>
<dbReference type="Pfam" id="PF00207">
    <property type="entry name" value="A2M"/>
    <property type="match status" value="1"/>
</dbReference>
<sequence>MENTTEGSRAPLAAPSPEAAANGTASLSAGTPRFSQSWKIAGVLFVALVVGAVVFTGTFSHRGERREALVEQYTLVPEKVSQSAPITVILPEGVPFANFDPAQSLAFTPEIKGKWEAATAGSEGTYRFVPDVKLTLGAYHLVTLQTPELKMEKMFSVDEDPSVLAIFPKQEAQVNEYSSITVMFSRPMVPLSTLSENAENIPAVEITPKTEGRWKWITTRTLQFIPAKRLLRSSTYTVTVKNELRSLEGLSVPQFTHTFTTHTLDYLSRSSDFGQPITLRHDEPLRIYFNQPIDLERTRPLVALTAPVGVLTQSFVASYGTRVVVDEKTGKKKTLSDRSVLEVYPEKDMHGRVYLWNFGESYTVTLSGAVPLEGDVTLTLPLTKSFGVAPILEQVTAQSEQSDLVTPQLFDPTGTLTLHMGEAIDLSASDIEGKGIATTAYGKKCEEPEAGEEVYIDPRTCRKVDDHERIVLTFDAAKFAKGETSVVTMKKLVNEEGLTLNTAPIEESFTTFPEFRIVDTLPALGSAKGSLSDLKLCSNTPLAQPADDDFYKKVRANMMIGLWNWYRSYLVLPSVYGADERCPVGTYQTTIRYGLVPKFAYELTLDLTDHFGQSQTKNLRFTTADADPLAKGIAHLQPSVLMTPPERTSLAYGLDFINEVDLTICKVTAETMLSYRTFTPKTNDDPSTLSCVERKTAHLTLPKSYATRKYLEVNLKTYYPEAKGHYVVVLSNPDYRRVSRYWDSTTQKQKLALEEQLFEKTYITVTSLAVGAKQVERGDYYYGRGEAVPRESFMRGKWPSNLYWVTDFKNLSPVFGAVVTPYISSDKSVLKLPSGQTDLEGIAKLPSADNVVGAVVTTAGESAIVSSQTDSLSWARPAGPARREYIYTDRPIYRPGDTVHVKGISRIGYDASFEIPTGDTTVEVRDAKYDIARTETVKMNKNGTFEFSFTLDPKAPLGYYPISTKTGGYGSFQVEEYVAPQFKVVVSPDKEEYVSGDTATLHVAADYYFGVPVAKGEAEYRVVAQEYYFDRYRDRYFSFGGGWYDNEGGWYGDRFLTSGKVVLDAAGKGTISEKLSIDELFSGSYKNQSKVVSVFVTVKNENGQSVSKEHSFILHRGTFYAGVVMDDYFVEEGKSATARLKTVDIEGKPLRKGNLALTLAKVEWKSYKRQEVDGNFYYRTERVKAEVQKVEVDTDRNGDGSYEFTAGDSGEYELTVSGKDERDNVVSAAYSFYVSGRRAVAIKPTNNETLELVAEKTELAVGDTASFVIKSPYPRAKALVSVARGDTYEYKVIPVDAQLTKYSFIVTEKHIPNVVASALLLSPDPEIKYGEVHYTVGTKEKELAITVTPEKSRYLPGEEVALHVEAKDSNGRPVQAELSLAVVDMSVLALVGNPKKNPVAFFYNGEPLTIKTAINVKNVLDEAEIPVGTKGGSGGGGDDLEKKKRGVFRDTAYWQGSVETDANGVAEVRFTLPDNLTEWQAESVGVTRDTKVGAGYSTFTARKSIMALPLKPRFILPGDSFAVGGTIFNESDEKQKLKVTVEAPTLRLTGEHETTVTIEPHTSLSVSFPAVAPEGVVSGKHEFTLSAKNDAYEDVVSSSFPIERNDTYEFTVTAGRITASDWKEQLYLPKNVVPDRGALTISLAATMASVLDDAIRAMIIYPYECSEQVASKLRTIALVKEHATLFGIAEKLFAEKVLIGNREYTIDEIVTNGLTKLYQSQSPDGGMPYYMNLEPDFRLSVTTLETYVALKRAGYTVDEAKLTQSAKYVFNYINYPRYDRQLSNEDIIVGAYALTKLGNRGAWESNATRQKLLTTAGDVPLVRNQLSSTALAYLAILSVHEGFDIATMNRLFAEFENRSQVDARGTVVASNKGASSYFVENALTNTALALKAFAEAKRDSPLLEGYLRTLKTGKAKDGGFASTLNSITVIDAVTEYLKWKKEADARLSVAVTLDAAPLLTAEFAKKNITEVYMTEVPMSDIKKGVVQTVSFLKKNLGTANDAFYYDIALRYYLPADAIAPRDEGMSIRREFYRTDDTEFAHPVTEATQGEVLLGRVVIQTPKTRFHVTLEDFIPAGVEVVNQRLATEDQSLGAGEGDEYMPERGYGGYGAMGDGGSWLSRNLAAIFSGKSAAGPKKDVDGAVEDEMYGNRSTRVRPLYPSAVEAHDDRIFAYVGRLEQGEYVYEYYVRALIPGTYQHLPAVASELYTPENFGRTGGALFTVKKK</sequence>
<name>A0A1G2DG66_9BACT</name>
<dbReference type="Gene3D" id="2.60.40.1930">
    <property type="match status" value="1"/>
</dbReference>
<comment type="caution">
    <text evidence="7">The sequence shown here is derived from an EMBL/GenBank/DDBJ whole genome shotgun (WGS) entry which is preliminary data.</text>
</comment>
<dbReference type="InterPro" id="IPR051802">
    <property type="entry name" value="YfhM-like"/>
</dbReference>
<dbReference type="Gene3D" id="2.20.130.20">
    <property type="match status" value="1"/>
</dbReference>
<feature type="transmembrane region" description="Helical" evidence="4">
    <location>
        <begin position="40"/>
        <end position="59"/>
    </location>
</feature>
<accession>A0A1G2DG66</accession>
<dbReference type="Pfam" id="PF07703">
    <property type="entry name" value="A2M_BRD"/>
    <property type="match status" value="1"/>
</dbReference>
<evidence type="ECO:0000256" key="3">
    <source>
        <dbReference type="SAM" id="MobiDB-lite"/>
    </source>
</evidence>
<dbReference type="InterPro" id="IPR002890">
    <property type="entry name" value="MG2"/>
</dbReference>
<feature type="compositionally biased region" description="Low complexity" evidence="3">
    <location>
        <begin position="10"/>
        <end position="25"/>
    </location>
</feature>
<dbReference type="SMART" id="SM01359">
    <property type="entry name" value="A2M_N_2"/>
    <property type="match status" value="1"/>
</dbReference>
<feature type="region of interest" description="Disordered" evidence="3">
    <location>
        <begin position="1"/>
        <end position="27"/>
    </location>
</feature>
<dbReference type="InterPro" id="IPR041246">
    <property type="entry name" value="Bact_MG10"/>
</dbReference>
<proteinExistence type="inferred from homology"/>
<evidence type="ECO:0000256" key="1">
    <source>
        <dbReference type="ARBA" id="ARBA00010556"/>
    </source>
</evidence>
<evidence type="ECO:0000256" key="2">
    <source>
        <dbReference type="ARBA" id="ARBA00022729"/>
    </source>
</evidence>
<dbReference type="GO" id="GO:0004866">
    <property type="term" value="F:endopeptidase inhibitor activity"/>
    <property type="evidence" value="ECO:0007669"/>
    <property type="project" value="InterPro"/>
</dbReference>
<dbReference type="STRING" id="1798664.A3C93_02485"/>
<dbReference type="PANTHER" id="PTHR40094:SF1">
    <property type="entry name" value="UBIQUITIN DOMAIN-CONTAINING PROTEIN"/>
    <property type="match status" value="1"/>
</dbReference>
<dbReference type="SMART" id="SM01360">
    <property type="entry name" value="A2M"/>
    <property type="match status" value="1"/>
</dbReference>
<dbReference type="Pfam" id="PF01835">
    <property type="entry name" value="MG2"/>
    <property type="match status" value="1"/>
</dbReference>
<evidence type="ECO:0000313" key="8">
    <source>
        <dbReference type="Proteomes" id="UP000178636"/>
    </source>
</evidence>
<gene>
    <name evidence="7" type="ORF">A3C93_02485</name>
</gene>
<evidence type="ECO:0000313" key="7">
    <source>
        <dbReference type="EMBL" id="OGZ11778.1"/>
    </source>
</evidence>
<reference evidence="7 8" key="1">
    <citation type="journal article" date="2016" name="Nat. Commun.">
        <title>Thousands of microbial genomes shed light on interconnected biogeochemical processes in an aquifer system.</title>
        <authorList>
            <person name="Anantharaman K."/>
            <person name="Brown C.T."/>
            <person name="Hug L.A."/>
            <person name="Sharon I."/>
            <person name="Castelle C.J."/>
            <person name="Probst A.J."/>
            <person name="Thomas B.C."/>
            <person name="Singh A."/>
            <person name="Wilkins M.J."/>
            <person name="Karaoz U."/>
            <person name="Brodie E.L."/>
            <person name="Williams K.H."/>
            <person name="Hubbard S.S."/>
            <person name="Banfield J.F."/>
        </authorList>
    </citation>
    <scope>NUCLEOTIDE SEQUENCE [LARGE SCALE GENOMIC DNA]</scope>
</reference>
<dbReference type="Gene3D" id="1.50.10.20">
    <property type="match status" value="1"/>
</dbReference>
<evidence type="ECO:0000259" key="6">
    <source>
        <dbReference type="SMART" id="SM01360"/>
    </source>
</evidence>
<dbReference type="InterPro" id="IPR032812">
    <property type="entry name" value="SbsA_Ig"/>
</dbReference>
<dbReference type="InterPro" id="IPR001599">
    <property type="entry name" value="Macroglobln_a2"/>
</dbReference>
<feature type="domain" description="Alpha-2-macroglobulin" evidence="6">
    <location>
        <begin position="1451"/>
        <end position="1541"/>
    </location>
</feature>
<keyword evidence="4" id="KW-1133">Transmembrane helix</keyword>
<dbReference type="InterPro" id="IPR011625">
    <property type="entry name" value="A2M_N_BRD"/>
</dbReference>
<keyword evidence="4" id="KW-0812">Transmembrane</keyword>
<dbReference type="EMBL" id="MHLO01000029">
    <property type="protein sequence ID" value="OGZ11778.1"/>
    <property type="molecule type" value="Genomic_DNA"/>
</dbReference>
<evidence type="ECO:0000256" key="4">
    <source>
        <dbReference type="SAM" id="Phobius"/>
    </source>
</evidence>
<dbReference type="PANTHER" id="PTHR40094">
    <property type="entry name" value="ALPHA-2-MACROGLOBULIN HOMOLOG"/>
    <property type="match status" value="1"/>
</dbReference>
<dbReference type="Pfam" id="PF13205">
    <property type="entry name" value="Big_5"/>
    <property type="match status" value="1"/>
</dbReference>
<keyword evidence="4" id="KW-0472">Membrane</keyword>
<dbReference type="InterPro" id="IPR008930">
    <property type="entry name" value="Terpenoid_cyclase/PrenylTrfase"/>
</dbReference>
<feature type="domain" description="Alpha-2-macroglobulin bait region" evidence="5">
    <location>
        <begin position="1250"/>
        <end position="1390"/>
    </location>
</feature>
<dbReference type="Pfam" id="PF17962">
    <property type="entry name" value="bMG6"/>
    <property type="match status" value="1"/>
</dbReference>
<protein>
    <recommendedName>
        <fullName evidence="9">Alpha-2-macroglobulin domain-containing protein</fullName>
    </recommendedName>
</protein>
<dbReference type="Pfam" id="PF17973">
    <property type="entry name" value="bMG10"/>
    <property type="match status" value="2"/>
</dbReference>
<evidence type="ECO:0000259" key="5">
    <source>
        <dbReference type="SMART" id="SM01359"/>
    </source>
</evidence>